<dbReference type="Gene3D" id="1.10.10.60">
    <property type="entry name" value="Homeodomain-like"/>
    <property type="match status" value="1"/>
</dbReference>
<keyword evidence="3" id="KW-0230">DNA invertase</keyword>
<gene>
    <name evidence="9" type="primary">res2</name>
</gene>
<evidence type="ECO:0000256" key="2">
    <source>
        <dbReference type="ARBA" id="ARBA00022908"/>
    </source>
</evidence>
<keyword evidence="4" id="KW-0238">DNA-binding</keyword>
<dbReference type="GO" id="GO:0015074">
    <property type="term" value="P:DNA integration"/>
    <property type="evidence" value="ECO:0007669"/>
    <property type="project" value="UniProtKB-KW"/>
</dbReference>
<evidence type="ECO:0000313" key="9">
    <source>
        <dbReference type="EMBL" id="ANC67854.1"/>
    </source>
</evidence>
<keyword evidence="2" id="KW-0229">DNA integration</keyword>
<dbReference type="InterPro" id="IPR006119">
    <property type="entry name" value="Resolv_N"/>
</dbReference>
<protein>
    <submittedName>
        <fullName evidence="9">Resolvase</fullName>
    </submittedName>
</protein>
<feature type="active site" description="O-(5'-phospho-DNA)-serine intermediate" evidence="6 7">
    <location>
        <position position="39"/>
    </location>
</feature>
<dbReference type="AlphaFoldDB" id="A0A168S4D3"/>
<dbReference type="Gene3D" id="3.40.50.1390">
    <property type="entry name" value="Resolvase, N-terminal catalytic domain"/>
    <property type="match status" value="1"/>
</dbReference>
<dbReference type="EMBL" id="KU922118">
    <property type="protein sequence ID" value="ANC67854.1"/>
    <property type="molecule type" value="Genomic_DNA"/>
</dbReference>
<sequence length="216" mass="23297">MSLSQVVENLRHDLRQGEAVSSRPDSDAGRVFIGYARVSTRGQDLDAQRAALGAAGCVRIFEEKASGAKRDRPELARMLDHLRAGDVVTITRLDRLARSTGDLLAIAERIKEAGAGLRSLAEPWADTTTPAGRMVLTVFAGIADFERSLIVERTSAGRIAAKARGVKFGPSPALSAEQIAHARQLIHDDKKPVAEVARLLGVHRATLYRALENALT</sequence>
<accession>A0A168S4D3</accession>
<evidence type="ECO:0000256" key="5">
    <source>
        <dbReference type="ARBA" id="ARBA00023172"/>
    </source>
</evidence>
<dbReference type="PANTHER" id="PTHR30461:SF2">
    <property type="entry name" value="SERINE RECOMBINASE PINE-RELATED"/>
    <property type="match status" value="1"/>
</dbReference>
<dbReference type="InterPro" id="IPR050639">
    <property type="entry name" value="SSR_resolvase"/>
</dbReference>
<proteinExistence type="inferred from homology"/>
<dbReference type="SUPFAM" id="SSF46689">
    <property type="entry name" value="Homeodomain-like"/>
    <property type="match status" value="1"/>
</dbReference>
<dbReference type="PANTHER" id="PTHR30461">
    <property type="entry name" value="DNA-INVERTASE FROM LAMBDOID PROPHAGE"/>
    <property type="match status" value="1"/>
</dbReference>
<feature type="domain" description="Resolvase/invertase-type recombinase catalytic" evidence="8">
    <location>
        <begin position="31"/>
        <end position="165"/>
    </location>
</feature>
<dbReference type="InterPro" id="IPR036162">
    <property type="entry name" value="Resolvase-like_N_sf"/>
</dbReference>
<dbReference type="InterPro" id="IPR009057">
    <property type="entry name" value="Homeodomain-like_sf"/>
</dbReference>
<dbReference type="PROSITE" id="PS00397">
    <property type="entry name" value="RECOMBINASES_1"/>
    <property type="match status" value="1"/>
</dbReference>
<dbReference type="CDD" id="cd03768">
    <property type="entry name" value="SR_ResInv"/>
    <property type="match status" value="1"/>
</dbReference>
<dbReference type="GO" id="GO:0003677">
    <property type="term" value="F:DNA binding"/>
    <property type="evidence" value="ECO:0007669"/>
    <property type="project" value="UniProtKB-KW"/>
</dbReference>
<dbReference type="PROSITE" id="PS51736">
    <property type="entry name" value="RECOMBINASES_3"/>
    <property type="match status" value="1"/>
</dbReference>
<dbReference type="InterPro" id="IPR006118">
    <property type="entry name" value="Recombinase_CS"/>
</dbReference>
<dbReference type="FunFam" id="3.40.50.1390:FF:000001">
    <property type="entry name" value="DNA recombinase"/>
    <property type="match status" value="1"/>
</dbReference>
<dbReference type="SUPFAM" id="SSF53041">
    <property type="entry name" value="Resolvase-like"/>
    <property type="match status" value="1"/>
</dbReference>
<dbReference type="SMART" id="SM00857">
    <property type="entry name" value="Resolvase"/>
    <property type="match status" value="1"/>
</dbReference>
<organism evidence="9">
    <name type="scientific">Ancylobacter novellus</name>
    <name type="common">Thiobacillus novellus</name>
    <dbReference type="NCBI Taxonomy" id="921"/>
    <lineage>
        <taxon>Bacteria</taxon>
        <taxon>Pseudomonadati</taxon>
        <taxon>Pseudomonadota</taxon>
        <taxon>Alphaproteobacteria</taxon>
        <taxon>Hyphomicrobiales</taxon>
        <taxon>Xanthobacteraceae</taxon>
        <taxon>Ancylobacter</taxon>
    </lineage>
</organism>
<keyword evidence="9" id="KW-0614">Plasmid</keyword>
<evidence type="ECO:0000256" key="4">
    <source>
        <dbReference type="ARBA" id="ARBA00023125"/>
    </source>
</evidence>
<geneLocation type="plasmid" evidence="9">
    <name>pDCA</name>
</geneLocation>
<evidence type="ECO:0000256" key="6">
    <source>
        <dbReference type="PIRSR" id="PIRSR606118-50"/>
    </source>
</evidence>
<reference evidence="9" key="1">
    <citation type="submission" date="2016-03" db="EMBL/GenBank/DDBJ databases">
        <authorList>
            <person name="Munro J.E."/>
            <person name="Coleman N.V."/>
        </authorList>
    </citation>
    <scope>NUCLEOTIDE SEQUENCE</scope>
    <source>
        <strain evidence="9">EL1</strain>
        <plasmid evidence="9">pDCA</plasmid>
    </source>
</reference>
<name>A0A168S4D3_ANCNO</name>
<dbReference type="CDD" id="cd00569">
    <property type="entry name" value="HTH_Hin_like"/>
    <property type="match status" value="1"/>
</dbReference>
<evidence type="ECO:0000256" key="3">
    <source>
        <dbReference type="ARBA" id="ARBA00023100"/>
    </source>
</evidence>
<evidence type="ECO:0000259" key="8">
    <source>
        <dbReference type="PROSITE" id="PS51736"/>
    </source>
</evidence>
<comment type="similarity">
    <text evidence="1">Belongs to the site-specific recombinase resolvase family.</text>
</comment>
<dbReference type="Pfam" id="PF00239">
    <property type="entry name" value="Resolvase"/>
    <property type="match status" value="1"/>
</dbReference>
<keyword evidence="5" id="KW-0233">DNA recombination</keyword>
<dbReference type="GO" id="GO:0000150">
    <property type="term" value="F:DNA strand exchange activity"/>
    <property type="evidence" value="ECO:0007669"/>
    <property type="project" value="UniProtKB-KW"/>
</dbReference>
<evidence type="ECO:0000256" key="1">
    <source>
        <dbReference type="ARBA" id="ARBA00009913"/>
    </source>
</evidence>
<evidence type="ECO:0000256" key="7">
    <source>
        <dbReference type="PROSITE-ProRule" id="PRU10137"/>
    </source>
</evidence>